<gene>
    <name evidence="2" type="ORF">GWI33_016950</name>
</gene>
<organism evidence="2 3">
    <name type="scientific">Rhynchophorus ferrugineus</name>
    <name type="common">Red palm weevil</name>
    <name type="synonym">Curculio ferrugineus</name>
    <dbReference type="NCBI Taxonomy" id="354439"/>
    <lineage>
        <taxon>Eukaryota</taxon>
        <taxon>Metazoa</taxon>
        <taxon>Ecdysozoa</taxon>
        <taxon>Arthropoda</taxon>
        <taxon>Hexapoda</taxon>
        <taxon>Insecta</taxon>
        <taxon>Pterygota</taxon>
        <taxon>Neoptera</taxon>
        <taxon>Endopterygota</taxon>
        <taxon>Coleoptera</taxon>
        <taxon>Polyphaga</taxon>
        <taxon>Cucujiformia</taxon>
        <taxon>Curculionidae</taxon>
        <taxon>Dryophthorinae</taxon>
        <taxon>Rhynchophorus</taxon>
    </lineage>
</organism>
<feature type="compositionally biased region" description="Polar residues" evidence="1">
    <location>
        <begin position="23"/>
        <end position="42"/>
    </location>
</feature>
<name>A0A834M4G2_RHYFE</name>
<evidence type="ECO:0000313" key="2">
    <source>
        <dbReference type="EMBL" id="KAF7270043.1"/>
    </source>
</evidence>
<keyword evidence="3" id="KW-1185">Reference proteome</keyword>
<protein>
    <submittedName>
        <fullName evidence="2">Uncharacterized protein</fullName>
    </submittedName>
</protein>
<feature type="region of interest" description="Disordered" evidence="1">
    <location>
        <begin position="1"/>
        <end position="72"/>
    </location>
</feature>
<evidence type="ECO:0000313" key="3">
    <source>
        <dbReference type="Proteomes" id="UP000625711"/>
    </source>
</evidence>
<accession>A0A834M4G2</accession>
<proteinExistence type="predicted"/>
<reference evidence="2" key="1">
    <citation type="submission" date="2020-08" db="EMBL/GenBank/DDBJ databases">
        <title>Genome sequencing and assembly of the red palm weevil Rhynchophorus ferrugineus.</title>
        <authorList>
            <person name="Dias G.B."/>
            <person name="Bergman C.M."/>
            <person name="Manee M."/>
        </authorList>
    </citation>
    <scope>NUCLEOTIDE SEQUENCE</scope>
    <source>
        <strain evidence="2">AA-2017</strain>
        <tissue evidence="2">Whole larva</tissue>
    </source>
</reference>
<comment type="caution">
    <text evidence="2">The sequence shown here is derived from an EMBL/GenBank/DDBJ whole genome shotgun (WGS) entry which is preliminary data.</text>
</comment>
<dbReference type="AlphaFoldDB" id="A0A834M4G2"/>
<dbReference type="EMBL" id="JAACXV010014141">
    <property type="protein sequence ID" value="KAF7270043.1"/>
    <property type="molecule type" value="Genomic_DNA"/>
</dbReference>
<evidence type="ECO:0000256" key="1">
    <source>
        <dbReference type="SAM" id="MobiDB-lite"/>
    </source>
</evidence>
<dbReference type="Proteomes" id="UP000625711">
    <property type="component" value="Unassembled WGS sequence"/>
</dbReference>
<sequence>MQMATNPESTKIKKSIPPPTHVWGTQDNSRLAALSASSQTRSPPAKYSPEHQYPASGRTTISPPWLVVLPDH</sequence>